<dbReference type="PANTHER" id="PTHR47797">
    <property type="entry name" value="DEHYDROGENASE, PUTATIVE (AFU_ORTHOLOGUE AFUA_8G05805)-RELATED"/>
    <property type="match status" value="1"/>
</dbReference>
<dbReference type="CDD" id="cd09630">
    <property type="entry name" value="CDH_like_cytochrome"/>
    <property type="match status" value="1"/>
</dbReference>
<dbReference type="PANTHER" id="PTHR47797:SF4">
    <property type="entry name" value="DOMON DOMAIN-CONTAINING PROTEIN"/>
    <property type="match status" value="1"/>
</dbReference>
<evidence type="ECO:0000259" key="10">
    <source>
        <dbReference type="PROSITE" id="PS50836"/>
    </source>
</evidence>
<dbReference type="SUPFAM" id="SSF49344">
    <property type="entry name" value="CBD9-like"/>
    <property type="match status" value="1"/>
</dbReference>
<feature type="compositionally biased region" description="Low complexity" evidence="7">
    <location>
        <begin position="212"/>
        <end position="222"/>
    </location>
</feature>
<feature type="region of interest" description="Disordered" evidence="7">
    <location>
        <begin position="418"/>
        <end position="437"/>
    </location>
</feature>
<feature type="compositionally biased region" description="Gly residues" evidence="7">
    <location>
        <begin position="428"/>
        <end position="437"/>
    </location>
</feature>
<dbReference type="InterPro" id="IPR005018">
    <property type="entry name" value="DOMON_domain"/>
</dbReference>
<accession>A0A9P9WPW6</accession>
<feature type="transmembrane region" description="Helical" evidence="8">
    <location>
        <begin position="366"/>
        <end position="384"/>
    </location>
</feature>
<keyword evidence="6 8" id="KW-0472">Membrane</keyword>
<evidence type="ECO:0000256" key="3">
    <source>
        <dbReference type="ARBA" id="ARBA00022692"/>
    </source>
</evidence>
<evidence type="ECO:0000256" key="7">
    <source>
        <dbReference type="SAM" id="MobiDB-lite"/>
    </source>
</evidence>
<evidence type="ECO:0000256" key="5">
    <source>
        <dbReference type="ARBA" id="ARBA00022989"/>
    </source>
</evidence>
<dbReference type="CDD" id="cd08760">
    <property type="entry name" value="Cyt_b561_FRRS1_like"/>
    <property type="match status" value="1"/>
</dbReference>
<keyword evidence="5 8" id="KW-1133">Transmembrane helix</keyword>
<evidence type="ECO:0000256" key="4">
    <source>
        <dbReference type="ARBA" id="ARBA00022982"/>
    </source>
</evidence>
<gene>
    <name evidence="11" type="ORF">JX265_004571</name>
</gene>
<dbReference type="PROSITE" id="PS50836">
    <property type="entry name" value="DOMON"/>
    <property type="match status" value="1"/>
</dbReference>
<protein>
    <recommendedName>
        <fullName evidence="10">DOMON domain-containing protein</fullName>
    </recommendedName>
</protein>
<evidence type="ECO:0000256" key="6">
    <source>
        <dbReference type="ARBA" id="ARBA00023136"/>
    </source>
</evidence>
<keyword evidence="2" id="KW-0813">Transport</keyword>
<dbReference type="EMBL" id="JAFIMR010000009">
    <property type="protein sequence ID" value="KAI1874363.1"/>
    <property type="molecule type" value="Genomic_DNA"/>
</dbReference>
<evidence type="ECO:0000313" key="11">
    <source>
        <dbReference type="EMBL" id="KAI1874363.1"/>
    </source>
</evidence>
<dbReference type="GO" id="GO:0016020">
    <property type="term" value="C:membrane"/>
    <property type="evidence" value="ECO:0007669"/>
    <property type="project" value="UniProtKB-SubCell"/>
</dbReference>
<evidence type="ECO:0000256" key="8">
    <source>
        <dbReference type="SAM" id="Phobius"/>
    </source>
</evidence>
<evidence type="ECO:0000313" key="12">
    <source>
        <dbReference type="Proteomes" id="UP000829685"/>
    </source>
</evidence>
<dbReference type="InterPro" id="IPR006593">
    <property type="entry name" value="Cyt_b561/ferric_Rdtase_TM"/>
</dbReference>
<comment type="subcellular location">
    <subcellularLocation>
        <location evidence="1">Membrane</location>
    </subcellularLocation>
</comment>
<dbReference type="SMART" id="SM00665">
    <property type="entry name" value="B561"/>
    <property type="match status" value="1"/>
</dbReference>
<feature type="domain" description="DOMON" evidence="10">
    <location>
        <begin position="33"/>
        <end position="154"/>
    </location>
</feature>
<proteinExistence type="predicted"/>
<feature type="transmembrane region" description="Helical" evidence="8">
    <location>
        <begin position="340"/>
        <end position="360"/>
    </location>
</feature>
<dbReference type="Proteomes" id="UP000829685">
    <property type="component" value="Unassembled WGS sequence"/>
</dbReference>
<evidence type="ECO:0000256" key="9">
    <source>
        <dbReference type="SAM" id="SignalP"/>
    </source>
</evidence>
<feature type="transmembrane region" description="Helical" evidence="8">
    <location>
        <begin position="265"/>
        <end position="289"/>
    </location>
</feature>
<dbReference type="Gene3D" id="2.60.40.1210">
    <property type="entry name" value="Cellobiose dehydrogenase, cytochrome domain"/>
    <property type="match status" value="1"/>
</dbReference>
<comment type="caution">
    <text evidence="11">The sequence shown here is derived from an EMBL/GenBank/DDBJ whole genome shotgun (WGS) entry which is preliminary data.</text>
</comment>
<keyword evidence="4" id="KW-0249">Electron transport</keyword>
<sequence>MRSTFTTAALSALTLNTIAVAESVTKCSGDICFSAAVPTTSSSGNGNLYFQISGPTSYTWLALGSGDSMASSYMFVMYTDGSGNVTISPRLGTNHQMPSEDTSSSAAKVTLLAGSGVNGDTMVANFVCSNCQSLSKGSVSASGSSDFIAAWKSGPALDSSDKDAAIAEHDSHTAWAFNLQQATISSDANPFVASGGSNDNSGSGSGSGSSGSGNNSGSSSSGVIEDTSNMDTPKLIAAHGVVMAITFVILYPIGSILMPMLSNWVVHAMFQTVAFLLMWAGFALGVISAHRTKYDFTVTHTLLGTVVVCLMVLQPALGWVHHTHFVKHQKRSVVSYAHIAYGRSLMLLGVINGGLGLQLAGAPGRLVVAYAVVSAVIGVLYAAIKLTTSFRKRRGGGANGGSKIPGRRGDKYAAGQEVEMPHRPYGNGNAGQNGHGY</sequence>
<reference evidence="11" key="1">
    <citation type="submission" date="2021-03" db="EMBL/GenBank/DDBJ databases">
        <title>Revisited historic fungal species revealed as producer of novel bioactive compounds through whole genome sequencing and comparative genomics.</title>
        <authorList>
            <person name="Vignolle G.A."/>
            <person name="Hochenegger N."/>
            <person name="Mach R.L."/>
            <person name="Mach-Aigner A.R."/>
            <person name="Javad Rahimi M."/>
            <person name="Salim K.A."/>
            <person name="Chan C.M."/>
            <person name="Lim L.B.L."/>
            <person name="Cai F."/>
            <person name="Druzhinina I.S."/>
            <person name="U'Ren J.M."/>
            <person name="Derntl C."/>
        </authorList>
    </citation>
    <scope>NUCLEOTIDE SEQUENCE</scope>
    <source>
        <strain evidence="11">TUCIM 5799</strain>
    </source>
</reference>
<evidence type="ECO:0000256" key="2">
    <source>
        <dbReference type="ARBA" id="ARBA00022448"/>
    </source>
</evidence>
<organism evidence="11 12">
    <name type="scientific">Neoarthrinium moseri</name>
    <dbReference type="NCBI Taxonomy" id="1658444"/>
    <lineage>
        <taxon>Eukaryota</taxon>
        <taxon>Fungi</taxon>
        <taxon>Dikarya</taxon>
        <taxon>Ascomycota</taxon>
        <taxon>Pezizomycotina</taxon>
        <taxon>Sordariomycetes</taxon>
        <taxon>Xylariomycetidae</taxon>
        <taxon>Amphisphaeriales</taxon>
        <taxon>Apiosporaceae</taxon>
        <taxon>Neoarthrinium</taxon>
    </lineage>
</organism>
<evidence type="ECO:0000256" key="1">
    <source>
        <dbReference type="ARBA" id="ARBA00004370"/>
    </source>
</evidence>
<feature type="region of interest" description="Disordered" evidence="7">
    <location>
        <begin position="190"/>
        <end position="224"/>
    </location>
</feature>
<dbReference type="SMART" id="SM00664">
    <property type="entry name" value="DoH"/>
    <property type="match status" value="1"/>
</dbReference>
<keyword evidence="12" id="KW-1185">Reference proteome</keyword>
<dbReference type="Gene3D" id="1.20.120.1770">
    <property type="match status" value="1"/>
</dbReference>
<dbReference type="Pfam" id="PF16010">
    <property type="entry name" value="CDH-cyt"/>
    <property type="match status" value="1"/>
</dbReference>
<keyword evidence="3 8" id="KW-0812">Transmembrane</keyword>
<dbReference type="AlphaFoldDB" id="A0A9P9WPW6"/>
<dbReference type="InterPro" id="IPR015920">
    <property type="entry name" value="Cellobiose_DH-like_cyt"/>
</dbReference>
<feature type="transmembrane region" description="Helical" evidence="8">
    <location>
        <begin position="235"/>
        <end position="253"/>
    </location>
</feature>
<feature type="transmembrane region" description="Helical" evidence="8">
    <location>
        <begin position="301"/>
        <end position="320"/>
    </location>
</feature>
<feature type="chain" id="PRO_5040504718" description="DOMON domain-containing protein" evidence="9">
    <location>
        <begin position="22"/>
        <end position="437"/>
    </location>
</feature>
<name>A0A9P9WPW6_9PEZI</name>
<feature type="signal peptide" evidence="9">
    <location>
        <begin position="1"/>
        <end position="21"/>
    </location>
</feature>
<keyword evidence="9" id="KW-0732">Signal</keyword>